<evidence type="ECO:0000313" key="4">
    <source>
        <dbReference type="EMBL" id="MCO5725222.1"/>
    </source>
</evidence>
<accession>A0ABT1AZ19</accession>
<dbReference type="PANTHER" id="PTHR16026:SF0">
    <property type="entry name" value="CARTILAGE ACIDIC PROTEIN 1"/>
    <property type="match status" value="1"/>
</dbReference>
<dbReference type="RefSeq" id="WP_252741599.1">
    <property type="nucleotide sequence ID" value="NZ_JAMXIB010000007.1"/>
</dbReference>
<sequence length="1136" mass="124852">MRTPLSGTHATKSRCTRLSWPVPALLGLLSLFSAACTDKQAGEAQEIPQAKLPVFEKVSPEATGIYFENTIEENLASLENLFDFDYFYNGAGAGIADLNNDGMPDLFFTGNQVANKLFLNEGGMKFRDVSREAGINQGKQWSNGVTFADINADGWLDIYVSQGGPNPRLDRKNLLFLNQHDGTFSEVAEAYGLADMGISTQSAFFDYDGDGDLDCIVMNESEYYGADPIMLARLLEQNPDAPYFNSSHLYRNDGDKFTDVTREAGILRPIFGLGLSVSDLNNDGRPDIYIASDYYLPDALFINQGDGTFRDEIKSHTQQISFYGMGIDIADINNDTLQDIFVLDMASSDHYRSKTLMASMNVPRFNYLTQTAGYHYQYMYNSLQLNMGQGYFSNVAQQTGMASTDWSWSVLMSDFDLDADKDIHVTNGYRRYALDNDLQQRVYQARQKYGDNVPLSVKKELYESMPSEKLPNLLYENLGGLSFEEHGQAWGLGDLTFSNGAAMGDLDGDGDLDLVVNNMDENAFVYRNLSVEQGRGNYLKVLAEGATSEAFPKVTLYHDSIAQFVEARRVRGYRSAHEPVAHFGLGKAMKADSLKIEWPGGKRLVLKDVEANQTLKVSINDGLPSPVPGPPKTLFEPVDAQNMGILASHRENPYDDFSTEILLPYKQSNFGPYLSTGDVNGDGRDDIYMGGASGQPGTLLLKKPKGFEQVAIPAFTQDSAYEDMESAFFDLDSDGDLDLYVVSGGNAFEQGSSLYQDRVYINDGKGNFQRAPGALAGSLPFSGKAVTPVDFDQDGDTDLVVGNRILARNYPRSAPSALLENRGGILYDVTAEKAPGLADFGIINSLLPTDFDGDGRTDLIAVGEWTGVGFFRNTPEGYVLMDATEMGVPMSGWWFSIHPTDANGDGLPDYVLGNVGHNLKFNASPEKPFKVFATDFDNNGTLDVVLSKKYQGQYVPVRGRECSSQQMPFIAEKFPSYSEFASASLEEVYGNSLAESYEKEVNSFTSYLLLNRGNGRFTPIALPAEAQMAPVFGVIAEDLNADGLEDLILAGNIYETEVETPRLDALSGTTLLSNGDGTYRPAPHSTTGLYLRGNVKSVLGYREDGNLWILAGRNDDRTLLYRQAIKSVPGEIVSSK</sequence>
<feature type="chain" id="PRO_5047056153" evidence="2">
    <location>
        <begin position="36"/>
        <end position="1136"/>
    </location>
</feature>
<keyword evidence="1 2" id="KW-0732">Signal</keyword>
<dbReference type="InterPro" id="IPR027039">
    <property type="entry name" value="Crtac1"/>
</dbReference>
<protein>
    <submittedName>
        <fullName evidence="4">VCBS repeat-containing protein</fullName>
    </submittedName>
</protein>
<dbReference type="InterPro" id="IPR028994">
    <property type="entry name" value="Integrin_alpha_N"/>
</dbReference>
<dbReference type="InterPro" id="IPR013517">
    <property type="entry name" value="FG-GAP"/>
</dbReference>
<dbReference type="Pfam" id="PF13517">
    <property type="entry name" value="FG-GAP_3"/>
    <property type="match status" value="5"/>
</dbReference>
<proteinExistence type="predicted"/>
<gene>
    <name evidence="4" type="ORF">NG653_10175</name>
</gene>
<dbReference type="Proteomes" id="UP001206312">
    <property type="component" value="Unassembled WGS sequence"/>
</dbReference>
<evidence type="ECO:0000256" key="1">
    <source>
        <dbReference type="ARBA" id="ARBA00022729"/>
    </source>
</evidence>
<dbReference type="InterPro" id="IPR011519">
    <property type="entry name" value="UnbV_ASPIC"/>
</dbReference>
<evidence type="ECO:0000256" key="2">
    <source>
        <dbReference type="SAM" id="SignalP"/>
    </source>
</evidence>
<evidence type="ECO:0000259" key="3">
    <source>
        <dbReference type="Pfam" id="PF07593"/>
    </source>
</evidence>
<organism evidence="4 5">
    <name type="scientific">Robiginitalea marina</name>
    <dbReference type="NCBI Taxonomy" id="2954105"/>
    <lineage>
        <taxon>Bacteria</taxon>
        <taxon>Pseudomonadati</taxon>
        <taxon>Bacteroidota</taxon>
        <taxon>Flavobacteriia</taxon>
        <taxon>Flavobacteriales</taxon>
        <taxon>Flavobacteriaceae</taxon>
        <taxon>Robiginitalea</taxon>
    </lineage>
</organism>
<dbReference type="Pfam" id="PF07593">
    <property type="entry name" value="UnbV_ASPIC"/>
    <property type="match status" value="1"/>
</dbReference>
<dbReference type="EMBL" id="JAMXIB010000007">
    <property type="protein sequence ID" value="MCO5725222.1"/>
    <property type="molecule type" value="Genomic_DNA"/>
</dbReference>
<comment type="caution">
    <text evidence="4">The sequence shown here is derived from an EMBL/GenBank/DDBJ whole genome shotgun (WGS) entry which is preliminary data.</text>
</comment>
<dbReference type="SUPFAM" id="SSF69318">
    <property type="entry name" value="Integrin alpha N-terminal domain"/>
    <property type="match status" value="3"/>
</dbReference>
<dbReference type="Gene3D" id="2.130.10.130">
    <property type="entry name" value="Integrin alpha, N-terminal"/>
    <property type="match status" value="3"/>
</dbReference>
<feature type="domain" description="ASPIC/UnbV" evidence="3">
    <location>
        <begin position="553"/>
        <end position="615"/>
    </location>
</feature>
<evidence type="ECO:0000313" key="5">
    <source>
        <dbReference type="Proteomes" id="UP001206312"/>
    </source>
</evidence>
<dbReference type="PANTHER" id="PTHR16026">
    <property type="entry name" value="CARTILAGE ACIDIC PROTEIN 1"/>
    <property type="match status" value="1"/>
</dbReference>
<reference evidence="4 5" key="1">
    <citation type="submission" date="2022-06" db="EMBL/GenBank/DDBJ databases">
        <authorList>
            <person name="Xuan X."/>
        </authorList>
    </citation>
    <scope>NUCLEOTIDE SEQUENCE [LARGE SCALE GENOMIC DNA]</scope>
    <source>
        <strain evidence="4 5">2V75</strain>
    </source>
</reference>
<feature type="signal peptide" evidence="2">
    <location>
        <begin position="1"/>
        <end position="35"/>
    </location>
</feature>
<keyword evidence="5" id="KW-1185">Reference proteome</keyword>
<name>A0ABT1AZ19_9FLAO</name>